<dbReference type="EMBL" id="CP170721">
    <property type="protein sequence ID" value="XIA16988.1"/>
    <property type="molecule type" value="Genomic_DNA"/>
</dbReference>
<organism evidence="1">
    <name type="scientific">Rhodanobacter sp. FW102-FHT14D07</name>
    <dbReference type="NCBI Taxonomy" id="3351462"/>
    <lineage>
        <taxon>Bacteria</taxon>
        <taxon>Pseudomonadati</taxon>
        <taxon>Pseudomonadota</taxon>
        <taxon>Gammaproteobacteria</taxon>
        <taxon>Lysobacterales</taxon>
        <taxon>Rhodanobacteraceae</taxon>
        <taxon>Rhodanobacter</taxon>
    </lineage>
</organism>
<sequence length="47" mass="4970">MTESEEPAAGVPALASAEVAAKAMPKATDNAMRFFLVSSSRYAEMPH</sequence>
<proteinExistence type="predicted"/>
<reference evidence="1" key="1">
    <citation type="submission" date="2024-10" db="EMBL/GenBank/DDBJ databases">
        <authorList>
            <person name="Lesea H.P."/>
            <person name="Kuehl J.V."/>
            <person name="Chandonia J.-M."/>
        </authorList>
    </citation>
    <scope>NUCLEOTIDE SEQUENCE</scope>
    <source>
        <strain evidence="1">FW102-FHT14D07</strain>
    </source>
</reference>
<dbReference type="RefSeq" id="WP_395117365.1">
    <property type="nucleotide sequence ID" value="NZ_CP170721.1"/>
</dbReference>
<gene>
    <name evidence="1" type="ORF">ACFYG5_10405</name>
</gene>
<evidence type="ECO:0000313" key="1">
    <source>
        <dbReference type="EMBL" id="XIA16988.1"/>
    </source>
</evidence>
<protein>
    <submittedName>
        <fullName evidence="1">Uncharacterized protein</fullName>
    </submittedName>
</protein>
<accession>A0AB74UQY4</accession>
<name>A0AB74UQY4_9GAMM</name>
<dbReference type="AlphaFoldDB" id="A0AB74UQY4"/>